<proteinExistence type="predicted"/>
<protein>
    <submittedName>
        <fullName evidence="2">Uncharacterized protein</fullName>
    </submittedName>
</protein>
<sequence>MSLFFEPFVLRARARCAFFRRFSARRRKRGLSTFVPSERTAKWPRPRSIPTSGVVAGRASSGPVSMTNEAKCAGSCGGAPLQVVKDYIAQQKRPD</sequence>
<comment type="caution">
    <text evidence="2">The sequence shown here is derived from an EMBL/GenBank/DDBJ whole genome shotgun (WGS) entry which is preliminary data.</text>
</comment>
<dbReference type="Proteomes" id="UP000622166">
    <property type="component" value="Unassembled WGS sequence"/>
</dbReference>
<evidence type="ECO:0000313" key="2">
    <source>
        <dbReference type="EMBL" id="GGZ27939.1"/>
    </source>
</evidence>
<organism evidence="2 3">
    <name type="scientific">Streptomyces poonensis</name>
    <dbReference type="NCBI Taxonomy" id="68255"/>
    <lineage>
        <taxon>Bacteria</taxon>
        <taxon>Bacillati</taxon>
        <taxon>Actinomycetota</taxon>
        <taxon>Actinomycetes</taxon>
        <taxon>Kitasatosporales</taxon>
        <taxon>Streptomycetaceae</taxon>
        <taxon>Streptomyces</taxon>
    </lineage>
</organism>
<evidence type="ECO:0000313" key="3">
    <source>
        <dbReference type="Proteomes" id="UP000622166"/>
    </source>
</evidence>
<evidence type="ECO:0000256" key="1">
    <source>
        <dbReference type="SAM" id="MobiDB-lite"/>
    </source>
</evidence>
<accession>A0A918Q0B5</accession>
<dbReference type="AlphaFoldDB" id="A0A918Q0B5"/>
<feature type="region of interest" description="Disordered" evidence="1">
    <location>
        <begin position="39"/>
        <end position="60"/>
    </location>
</feature>
<reference evidence="2" key="1">
    <citation type="journal article" date="2014" name="Int. J. Syst. Evol. Microbiol.">
        <title>Complete genome sequence of Corynebacterium casei LMG S-19264T (=DSM 44701T), isolated from a smear-ripened cheese.</title>
        <authorList>
            <consortium name="US DOE Joint Genome Institute (JGI-PGF)"/>
            <person name="Walter F."/>
            <person name="Albersmeier A."/>
            <person name="Kalinowski J."/>
            <person name="Ruckert C."/>
        </authorList>
    </citation>
    <scope>NUCLEOTIDE SEQUENCE</scope>
    <source>
        <strain evidence="2">JCM 4815</strain>
    </source>
</reference>
<gene>
    <name evidence="2" type="ORF">GCM10010365_55310</name>
</gene>
<keyword evidence="3" id="KW-1185">Reference proteome</keyword>
<reference evidence="2" key="2">
    <citation type="submission" date="2020-09" db="EMBL/GenBank/DDBJ databases">
        <authorList>
            <person name="Sun Q."/>
            <person name="Ohkuma M."/>
        </authorList>
    </citation>
    <scope>NUCLEOTIDE SEQUENCE</scope>
    <source>
        <strain evidence="2">JCM 4815</strain>
    </source>
</reference>
<name>A0A918Q0B5_9ACTN</name>
<dbReference type="EMBL" id="BMVW01000013">
    <property type="protein sequence ID" value="GGZ27939.1"/>
    <property type="molecule type" value="Genomic_DNA"/>
</dbReference>